<dbReference type="InterPro" id="IPR004493">
    <property type="entry name" value="Leu-tRNA-synth_Ia_arc/euk"/>
</dbReference>
<keyword evidence="19" id="KW-1185">Reference proteome</keyword>
<dbReference type="EC" id="6.1.1.4" evidence="2"/>
<dbReference type="Pfam" id="PF00133">
    <property type="entry name" value="tRNA-synt_1"/>
    <property type="match status" value="1"/>
</dbReference>
<gene>
    <name evidence="18" type="ORF">Fcan01_19751</name>
</gene>
<keyword evidence="11" id="KW-0175">Coiled coil</keyword>
<feature type="domain" description="Methionyl/Leucyl tRNA synthetase" evidence="15">
    <location>
        <begin position="739"/>
        <end position="825"/>
    </location>
</feature>
<feature type="coiled-coil region" evidence="11">
    <location>
        <begin position="848"/>
        <end position="875"/>
    </location>
</feature>
<feature type="domain" description="Aminoacyl-tRNA synthetase class Ia" evidence="13">
    <location>
        <begin position="102"/>
        <end position="163"/>
    </location>
</feature>
<dbReference type="InterPro" id="IPR015413">
    <property type="entry name" value="Methionyl/Leucyl_tRNA_Synth"/>
</dbReference>
<protein>
    <recommendedName>
        <fullName evidence="2">leucine--tRNA ligase</fullName>
        <ecNumber evidence="2">6.1.1.4</ecNumber>
    </recommendedName>
    <alternativeName>
        <fullName evidence="8">Leucyl-tRNA synthetase</fullName>
    </alternativeName>
</protein>
<dbReference type="PANTHER" id="PTHR45794">
    <property type="entry name" value="LEUCYL-TRNA SYNTHETASE"/>
    <property type="match status" value="1"/>
</dbReference>
<accession>A0A226DLB4</accession>
<name>A0A226DLB4_FOLCA</name>
<feature type="domain" description="Methionyl/Valyl/Leucyl/Isoleucyl-tRNA synthetase anticodon-binding" evidence="14">
    <location>
        <begin position="893"/>
        <end position="1021"/>
    </location>
</feature>
<evidence type="ECO:0000256" key="4">
    <source>
        <dbReference type="ARBA" id="ARBA00022741"/>
    </source>
</evidence>
<comment type="caution">
    <text evidence="18">The sequence shown here is derived from an EMBL/GenBank/DDBJ whole genome shotgun (WGS) entry which is preliminary data.</text>
</comment>
<dbReference type="InterPro" id="IPR002300">
    <property type="entry name" value="aa-tRNA-synth_Ia"/>
</dbReference>
<evidence type="ECO:0000256" key="8">
    <source>
        <dbReference type="ARBA" id="ARBA00030520"/>
    </source>
</evidence>
<dbReference type="GO" id="GO:0002161">
    <property type="term" value="F:aminoacyl-tRNA deacylase activity"/>
    <property type="evidence" value="ECO:0007669"/>
    <property type="project" value="InterPro"/>
</dbReference>
<dbReference type="STRING" id="158441.A0A226DLB4"/>
<dbReference type="Pfam" id="PF09334">
    <property type="entry name" value="tRNA-synt_1g"/>
    <property type="match status" value="1"/>
</dbReference>
<dbReference type="Gene3D" id="3.90.740.10">
    <property type="entry name" value="Valyl/Leucyl/Isoleucyl-tRNA synthetase, editing domain"/>
    <property type="match status" value="1"/>
</dbReference>
<evidence type="ECO:0000256" key="9">
    <source>
        <dbReference type="ARBA" id="ARBA00047469"/>
    </source>
</evidence>
<evidence type="ECO:0000259" key="15">
    <source>
        <dbReference type="Pfam" id="PF09334"/>
    </source>
</evidence>
<evidence type="ECO:0000256" key="3">
    <source>
        <dbReference type="ARBA" id="ARBA00022598"/>
    </source>
</evidence>
<dbReference type="Pfam" id="PF22947">
    <property type="entry name" value="ULD_3"/>
    <property type="match status" value="1"/>
</dbReference>
<keyword evidence="5 10" id="KW-0067">ATP-binding</keyword>
<proteinExistence type="inferred from homology"/>
<evidence type="ECO:0000313" key="19">
    <source>
        <dbReference type="Proteomes" id="UP000198287"/>
    </source>
</evidence>
<evidence type="ECO:0000259" key="16">
    <source>
        <dbReference type="Pfam" id="PF22947"/>
    </source>
</evidence>
<dbReference type="Pfam" id="PF08264">
    <property type="entry name" value="Anticodon_1"/>
    <property type="match status" value="1"/>
</dbReference>
<dbReference type="GO" id="GO:0006429">
    <property type="term" value="P:leucyl-tRNA aminoacylation"/>
    <property type="evidence" value="ECO:0007669"/>
    <property type="project" value="InterPro"/>
</dbReference>
<dbReference type="Pfam" id="PF24810">
    <property type="entry name" value="RBD_LARS1"/>
    <property type="match status" value="1"/>
</dbReference>
<dbReference type="InterPro" id="IPR009080">
    <property type="entry name" value="tRNAsynth_Ia_anticodon-bd"/>
</dbReference>
<evidence type="ECO:0000259" key="13">
    <source>
        <dbReference type="Pfam" id="PF00133"/>
    </source>
</evidence>
<evidence type="ECO:0000259" key="17">
    <source>
        <dbReference type="Pfam" id="PF24810"/>
    </source>
</evidence>
<dbReference type="PANTHER" id="PTHR45794:SF1">
    <property type="entry name" value="LEUCINE--TRNA LIGASE, CYTOPLASMIC"/>
    <property type="match status" value="1"/>
</dbReference>
<evidence type="ECO:0000256" key="1">
    <source>
        <dbReference type="ARBA" id="ARBA00005594"/>
    </source>
</evidence>
<evidence type="ECO:0000313" key="18">
    <source>
        <dbReference type="EMBL" id="OXA45457.1"/>
    </source>
</evidence>
<dbReference type="SUPFAM" id="SSF47323">
    <property type="entry name" value="Anticodon-binding domain of a subclass of class I aminoacyl-tRNA synthetases"/>
    <property type="match status" value="1"/>
</dbReference>
<feature type="region of interest" description="Disordered" evidence="12">
    <location>
        <begin position="64"/>
        <end position="87"/>
    </location>
</feature>
<reference evidence="18 19" key="1">
    <citation type="submission" date="2015-12" db="EMBL/GenBank/DDBJ databases">
        <title>The genome of Folsomia candida.</title>
        <authorList>
            <person name="Faddeeva A."/>
            <person name="Derks M.F."/>
            <person name="Anvar Y."/>
            <person name="Smit S."/>
            <person name="Van Straalen N."/>
            <person name="Roelofs D."/>
        </authorList>
    </citation>
    <scope>NUCLEOTIDE SEQUENCE [LARGE SCALE GENOMIC DNA]</scope>
    <source>
        <strain evidence="18 19">VU population</strain>
        <tissue evidence="18">Whole body</tissue>
    </source>
</reference>
<dbReference type="Gene3D" id="3.40.50.620">
    <property type="entry name" value="HUPs"/>
    <property type="match status" value="1"/>
</dbReference>
<evidence type="ECO:0000256" key="12">
    <source>
        <dbReference type="SAM" id="MobiDB-lite"/>
    </source>
</evidence>
<dbReference type="SUPFAM" id="SSF52374">
    <property type="entry name" value="Nucleotidylyl transferase"/>
    <property type="match status" value="1"/>
</dbReference>
<dbReference type="Proteomes" id="UP000198287">
    <property type="component" value="Unassembled WGS sequence"/>
</dbReference>
<dbReference type="InterPro" id="IPR054509">
    <property type="entry name" value="LARS1_ULD"/>
</dbReference>
<dbReference type="GO" id="GO:0004823">
    <property type="term" value="F:leucine-tRNA ligase activity"/>
    <property type="evidence" value="ECO:0007669"/>
    <property type="project" value="UniProtKB-EC"/>
</dbReference>
<keyword evidence="4 10" id="KW-0547">Nucleotide-binding</keyword>
<evidence type="ECO:0000256" key="10">
    <source>
        <dbReference type="RuleBase" id="RU363035"/>
    </source>
</evidence>
<comment type="similarity">
    <text evidence="1 10">Belongs to the class-I aminoacyl-tRNA synthetase family.</text>
</comment>
<evidence type="ECO:0000256" key="11">
    <source>
        <dbReference type="SAM" id="Coils"/>
    </source>
</evidence>
<organism evidence="18 19">
    <name type="scientific">Folsomia candida</name>
    <name type="common">Springtail</name>
    <dbReference type="NCBI Taxonomy" id="158441"/>
    <lineage>
        <taxon>Eukaryota</taxon>
        <taxon>Metazoa</taxon>
        <taxon>Ecdysozoa</taxon>
        <taxon>Arthropoda</taxon>
        <taxon>Hexapoda</taxon>
        <taxon>Collembola</taxon>
        <taxon>Entomobryomorpha</taxon>
        <taxon>Isotomoidea</taxon>
        <taxon>Isotomidae</taxon>
        <taxon>Proisotominae</taxon>
        <taxon>Folsomia</taxon>
    </lineage>
</organism>
<dbReference type="InterPro" id="IPR001412">
    <property type="entry name" value="aa-tRNA-synth_I_CS"/>
</dbReference>
<dbReference type="GO" id="GO:0005524">
    <property type="term" value="F:ATP binding"/>
    <property type="evidence" value="ECO:0007669"/>
    <property type="project" value="UniProtKB-KW"/>
</dbReference>
<dbReference type="Gene3D" id="1.10.730.10">
    <property type="entry name" value="Isoleucyl-tRNA Synthetase, Domain 1"/>
    <property type="match status" value="1"/>
</dbReference>
<dbReference type="OMA" id="KFIEWQF"/>
<dbReference type="EMBL" id="LNIX01000017">
    <property type="protein sequence ID" value="OXA45457.1"/>
    <property type="molecule type" value="Genomic_DNA"/>
</dbReference>
<keyword evidence="7 10" id="KW-0030">Aminoacyl-tRNA synthetase</keyword>
<feature type="compositionally biased region" description="Basic and acidic residues" evidence="12">
    <location>
        <begin position="64"/>
        <end position="75"/>
    </location>
</feature>
<sequence length="1286" mass="147858">MERKSNVKLLALKKIEQEVQARWEENDLCKKDAPASVKASYISVDTDGNFFSLVDQAKARRKAADLARGKETKEGGKKKKWKQEPKPKKPEVVTTLVDYHPGKSKFFVCFPYPYMNGRLHLGHTFSLSKCEFMARYKTLRGYDVLFPFGFHCTGMPIKACADKLEYEMKTFGNPPNFPEEGEEEEVVVKEDIETLMSKDKSKGKKSKAAAKTGSSKWQWNIMLSMGIPSDEVAKFADPQHWLTYFPPLAIQDLTRMGIYTDWRRSFITTDSNPYYDSFVRWQFNLLYQRKKIDYGKRYCIYSPKDDQPCMDHDRSTGEGVAPQEYTLIKLKLENPFPPSLQSLVETGVLKPNEEVHLVPATLRPETMYGQTNCWIHPTIQYVIIRTISHGVFICSKRSARNMSYQGFFEKPEAGSGGVPTLGNILGVDLINCMVSSKLSHYKTFRILPLLSIKEDKGTGVVTSVPAEAPDDFVAFEDVKTNKAFCAKYQIDMKDLESIVPVAVCESEELGEFPAVKVCTEMGITSPNDKERLTLAKEKVYLKGYYEAKMFVGEFKGEKVQDVKKKIQESIIKNQDGVKYMEPEKEVISRSGDECVVALCDQWFLNYGDEEWKNQTRTHLTSVELYHDEVRKNFEATLDWLQEHACSRTYGLGTRLPWDPKWLIESLSDSTIYMAYYTVKHLVEGTSIFERNGLPLELLTDEVWSYIFFFDSPIPDKCGIDCMVLNNIRNEFHYWYPVDLRVSGKDLVQNHLTYFLYNHLAIWPKDPSKWPKGIRANGHLLLNSEKMSKSTGNFMTLYEALDTFGADAMRFCLADSGDSIEDANFVSSIADVAILRLTAFIDWASAFYADKEKYRKEEIEEEVEEKEMEKEEYKGLVKPKPKPKPKEPEYLFADDYFENLMHKFIQDTAANYEKMLFKEALKTGFFEMQTARDKYRELVGGEEKMYMELIEQFITFQAQILCPICPHVAEHVWANILQLDTFAATSIWPMDKLVNQSILEAGEYVFSSARSFRQRYGAYMNTLAKKKGKDGVMEKPTHGYIWYAKTYPAWQATILDHLSQSVKDGALPDNRTIAVELGKIPELKKYQKKVMPFVQFVKERVEKTGIEIGLKQALDFDEKKVLLDNRTYFLSNLNLERIEVLSAEDCKEEKIKDECIPGQPYITYASGFSRNLYLTNPQPHSARHSGRIIILDGDDISHLKARMVSTKLVKPSTQVEFFRYKYPDLGPRKIPDAHLMKSEDWLCKLEESDKISFTPEDETTYVTVTVDGKETKTVLGAHAVYRVELIH</sequence>
<feature type="domain" description="Leucine--tRNA ligase RagD-binding" evidence="17">
    <location>
        <begin position="1043"/>
        <end position="1106"/>
    </location>
</feature>
<evidence type="ECO:0000256" key="6">
    <source>
        <dbReference type="ARBA" id="ARBA00022917"/>
    </source>
</evidence>
<dbReference type="InterPro" id="IPR014729">
    <property type="entry name" value="Rossmann-like_a/b/a_fold"/>
</dbReference>
<evidence type="ECO:0000256" key="7">
    <source>
        <dbReference type="ARBA" id="ARBA00023146"/>
    </source>
</evidence>
<dbReference type="PROSITE" id="PS00178">
    <property type="entry name" value="AA_TRNA_LIGASE_I"/>
    <property type="match status" value="1"/>
</dbReference>
<keyword evidence="3 10" id="KW-0436">Ligase</keyword>
<dbReference type="SUPFAM" id="SSF50677">
    <property type="entry name" value="ValRS/IleRS/LeuRS editing domain"/>
    <property type="match status" value="1"/>
</dbReference>
<evidence type="ECO:0000259" key="14">
    <source>
        <dbReference type="Pfam" id="PF08264"/>
    </source>
</evidence>
<dbReference type="FunFam" id="3.90.740.10:FF:000001">
    <property type="entry name" value="Leucine--tRNA ligase, cytoplasmic"/>
    <property type="match status" value="1"/>
</dbReference>
<comment type="catalytic activity">
    <reaction evidence="9">
        <text>tRNA(Leu) + L-leucine + ATP = L-leucyl-tRNA(Leu) + AMP + diphosphate</text>
        <dbReference type="Rhea" id="RHEA:11688"/>
        <dbReference type="Rhea" id="RHEA-COMP:9613"/>
        <dbReference type="Rhea" id="RHEA-COMP:9622"/>
        <dbReference type="ChEBI" id="CHEBI:30616"/>
        <dbReference type="ChEBI" id="CHEBI:33019"/>
        <dbReference type="ChEBI" id="CHEBI:57427"/>
        <dbReference type="ChEBI" id="CHEBI:78442"/>
        <dbReference type="ChEBI" id="CHEBI:78494"/>
        <dbReference type="ChEBI" id="CHEBI:456215"/>
        <dbReference type="EC" id="6.1.1.4"/>
    </reaction>
</comment>
<feature type="domain" description="Leucine--tRNA ligase ubiquitin-like" evidence="16">
    <location>
        <begin position="1170"/>
        <end position="1282"/>
    </location>
</feature>
<keyword evidence="6 10" id="KW-0648">Protein biosynthesis</keyword>
<evidence type="ECO:0000256" key="5">
    <source>
        <dbReference type="ARBA" id="ARBA00022840"/>
    </source>
</evidence>
<evidence type="ECO:0000256" key="2">
    <source>
        <dbReference type="ARBA" id="ARBA00013164"/>
    </source>
</evidence>
<dbReference type="InterPro" id="IPR055416">
    <property type="entry name" value="RBD_LARS1"/>
</dbReference>
<dbReference type="InterPro" id="IPR013155">
    <property type="entry name" value="M/V/L/I-tRNA-synth_anticd-bd"/>
</dbReference>
<dbReference type="NCBIfam" id="TIGR00395">
    <property type="entry name" value="leuS_arch"/>
    <property type="match status" value="1"/>
</dbReference>
<dbReference type="OrthoDB" id="10249672at2759"/>
<dbReference type="InterPro" id="IPR009008">
    <property type="entry name" value="Val/Leu/Ile-tRNA-synth_edit"/>
</dbReference>